<evidence type="ECO:0000256" key="8">
    <source>
        <dbReference type="SAM" id="MobiDB-lite"/>
    </source>
</evidence>
<keyword evidence="4 7" id="KW-0133">Cell shape</keyword>
<dbReference type="InterPro" id="IPR045380">
    <property type="entry name" value="LD_TPept_scaffold_dom"/>
</dbReference>
<feature type="active site" description="Nucleophile" evidence="7">
    <location>
        <position position="396"/>
    </location>
</feature>
<dbReference type="SUPFAM" id="SSF141523">
    <property type="entry name" value="L,D-transpeptidase catalytic domain-like"/>
    <property type="match status" value="1"/>
</dbReference>
<dbReference type="PANTHER" id="PTHR41533">
    <property type="entry name" value="L,D-TRANSPEPTIDASE HI_1667-RELATED"/>
    <property type="match status" value="1"/>
</dbReference>
<organism evidence="11 12">
    <name type="scientific">Novosphingobium clariflavum</name>
    <dbReference type="NCBI Taxonomy" id="2029884"/>
    <lineage>
        <taxon>Bacteria</taxon>
        <taxon>Pseudomonadati</taxon>
        <taxon>Pseudomonadota</taxon>
        <taxon>Alphaproteobacteria</taxon>
        <taxon>Sphingomonadales</taxon>
        <taxon>Sphingomonadaceae</taxon>
        <taxon>Novosphingobium</taxon>
    </lineage>
</organism>
<dbReference type="Gene3D" id="2.40.440.10">
    <property type="entry name" value="L,D-transpeptidase catalytic domain-like"/>
    <property type="match status" value="1"/>
</dbReference>
<proteinExistence type="inferred from homology"/>
<gene>
    <name evidence="11" type="ORF">ACFFF8_23280</name>
</gene>
<evidence type="ECO:0000256" key="4">
    <source>
        <dbReference type="ARBA" id="ARBA00022960"/>
    </source>
</evidence>
<keyword evidence="12" id="KW-1185">Reference proteome</keyword>
<feature type="domain" description="L,D-TPase catalytic" evidence="10">
    <location>
        <begin position="243"/>
        <end position="417"/>
    </location>
</feature>
<evidence type="ECO:0000313" key="11">
    <source>
        <dbReference type="EMBL" id="MFC0687516.1"/>
    </source>
</evidence>
<dbReference type="EMBL" id="JBHLTM010000086">
    <property type="protein sequence ID" value="MFC0687516.1"/>
    <property type="molecule type" value="Genomic_DNA"/>
</dbReference>
<evidence type="ECO:0000313" key="12">
    <source>
        <dbReference type="Proteomes" id="UP001589858"/>
    </source>
</evidence>
<evidence type="ECO:0000256" key="9">
    <source>
        <dbReference type="SAM" id="SignalP"/>
    </source>
</evidence>
<dbReference type="CDD" id="cd16913">
    <property type="entry name" value="YkuD_like"/>
    <property type="match status" value="1"/>
</dbReference>
<evidence type="ECO:0000256" key="1">
    <source>
        <dbReference type="ARBA" id="ARBA00004752"/>
    </source>
</evidence>
<keyword evidence="3" id="KW-0808">Transferase</keyword>
<sequence>MTCRPLLPGAGAAALVLAATALPSGSALASVRASGPGTPASKLSGAPPDAASGAPGAAGELALQAAIRAEAGGKLGRFYAARGYRPLWLENGQIGRPAELLLEELGEADLDGLRPGHYDPAALRGALAAAQGGDPRAQARAELALSRVFVRYVHEMRETRDVGMTFVGPGLEPPRLDDEAVLRAATAQDLGTHLQTMAWMSPHYLRLRDLLRTALARGEGEEMVGVIRLNIERARVLPPASVRHIVVDAASARLWYYQDGRLAGSMKVVVGAGRTQTPMLAGYVGWAVFNPYWNVPDYLTRDSIARKVLAGRTLASMHMEALSDWGDNPRRIDPATIDWRAVAAGTRDLRVRELPGPTNSMGKVKFVFPNGEGIYLHDTPSRDLLLKENRHFSNGCVRLGNADELGRWLMGAAYRLPAPGSAPEQQVALPAAVPVYLTYLTAAADGDGVALLEDVYGRDGRPRQVAAR</sequence>
<keyword evidence="5 7" id="KW-0573">Peptidoglycan synthesis</keyword>
<dbReference type="PROSITE" id="PS52029">
    <property type="entry name" value="LD_TPASE"/>
    <property type="match status" value="1"/>
</dbReference>
<dbReference type="InterPro" id="IPR052905">
    <property type="entry name" value="LD-transpeptidase_YkuD-like"/>
</dbReference>
<comment type="similarity">
    <text evidence="2">Belongs to the YkuD family.</text>
</comment>
<reference evidence="11 12" key="1">
    <citation type="submission" date="2024-09" db="EMBL/GenBank/DDBJ databases">
        <authorList>
            <person name="Sun Q."/>
            <person name="Mori K."/>
        </authorList>
    </citation>
    <scope>NUCLEOTIDE SEQUENCE [LARGE SCALE GENOMIC DNA]</scope>
    <source>
        <strain evidence="11 12">CICC 11035S</strain>
    </source>
</reference>
<name>A0ABV6SE29_9SPHN</name>
<feature type="signal peptide" evidence="9">
    <location>
        <begin position="1"/>
        <end position="29"/>
    </location>
</feature>
<keyword evidence="6 7" id="KW-0961">Cell wall biogenesis/degradation</keyword>
<evidence type="ECO:0000256" key="2">
    <source>
        <dbReference type="ARBA" id="ARBA00005992"/>
    </source>
</evidence>
<feature type="region of interest" description="Disordered" evidence="8">
    <location>
        <begin position="29"/>
        <end position="55"/>
    </location>
</feature>
<dbReference type="InterPro" id="IPR005490">
    <property type="entry name" value="LD_TPept_cat_dom"/>
</dbReference>
<dbReference type="RefSeq" id="WP_267220894.1">
    <property type="nucleotide sequence ID" value="NZ_JAPCWC010000008.1"/>
</dbReference>
<evidence type="ECO:0000256" key="6">
    <source>
        <dbReference type="ARBA" id="ARBA00023316"/>
    </source>
</evidence>
<evidence type="ECO:0000259" key="10">
    <source>
        <dbReference type="PROSITE" id="PS52029"/>
    </source>
</evidence>
<keyword evidence="9" id="KW-0732">Signal</keyword>
<evidence type="ECO:0000256" key="7">
    <source>
        <dbReference type="PROSITE-ProRule" id="PRU01373"/>
    </source>
</evidence>
<feature type="chain" id="PRO_5046909402" evidence="9">
    <location>
        <begin position="30"/>
        <end position="468"/>
    </location>
</feature>
<dbReference type="InterPro" id="IPR038063">
    <property type="entry name" value="Transpep_catalytic_dom"/>
</dbReference>
<evidence type="ECO:0000256" key="5">
    <source>
        <dbReference type="ARBA" id="ARBA00022984"/>
    </source>
</evidence>
<dbReference type="Pfam" id="PF20142">
    <property type="entry name" value="Scaffold"/>
    <property type="match status" value="1"/>
</dbReference>
<accession>A0ABV6SE29</accession>
<protein>
    <submittedName>
        <fullName evidence="11">L,D-transpeptidase family protein</fullName>
    </submittedName>
</protein>
<dbReference type="PANTHER" id="PTHR41533:SF1">
    <property type="entry name" value="L,D-TRANSPEPTIDASE YCBB-RELATED"/>
    <property type="match status" value="1"/>
</dbReference>
<feature type="compositionally biased region" description="Low complexity" evidence="8">
    <location>
        <begin position="43"/>
        <end position="55"/>
    </location>
</feature>
<dbReference type="Pfam" id="PF03734">
    <property type="entry name" value="YkuD"/>
    <property type="match status" value="1"/>
</dbReference>
<dbReference type="Proteomes" id="UP001589858">
    <property type="component" value="Unassembled WGS sequence"/>
</dbReference>
<comment type="pathway">
    <text evidence="1 7">Cell wall biogenesis; peptidoglycan biosynthesis.</text>
</comment>
<feature type="active site" description="Proton donor/acceptor" evidence="7">
    <location>
        <position position="377"/>
    </location>
</feature>
<evidence type="ECO:0000256" key="3">
    <source>
        <dbReference type="ARBA" id="ARBA00022679"/>
    </source>
</evidence>
<comment type="caution">
    <text evidence="11">The sequence shown here is derived from an EMBL/GenBank/DDBJ whole genome shotgun (WGS) entry which is preliminary data.</text>
</comment>